<proteinExistence type="predicted"/>
<feature type="signal peptide" evidence="1">
    <location>
        <begin position="1"/>
        <end position="20"/>
    </location>
</feature>
<evidence type="ECO:0000313" key="3">
    <source>
        <dbReference type="EMBL" id="RDL14183.1"/>
    </source>
</evidence>
<evidence type="ECO:0000259" key="2">
    <source>
        <dbReference type="Pfam" id="PF07883"/>
    </source>
</evidence>
<dbReference type="PANTHER" id="PTHR40112">
    <property type="entry name" value="H2HPP ISOMERASE"/>
    <property type="match status" value="1"/>
</dbReference>
<dbReference type="CDD" id="cd02238">
    <property type="entry name" value="cupin_KdgF"/>
    <property type="match status" value="1"/>
</dbReference>
<name>A0A370S353_PSEJE</name>
<reference evidence="3 4" key="1">
    <citation type="submission" date="2018-07" db="EMBL/GenBank/DDBJ databases">
        <title>Genome sequencing of rice bacterial endophytes.</title>
        <authorList>
            <person name="Venturi V."/>
        </authorList>
    </citation>
    <scope>NUCLEOTIDE SEQUENCE [LARGE SCALE GENOMIC DNA]</scope>
    <source>
        <strain evidence="3 4">E2333</strain>
    </source>
</reference>
<dbReference type="PANTHER" id="PTHR40112:SF1">
    <property type="entry name" value="H2HPP ISOMERASE"/>
    <property type="match status" value="1"/>
</dbReference>
<dbReference type="Pfam" id="PF07883">
    <property type="entry name" value="Cupin_2"/>
    <property type="match status" value="1"/>
</dbReference>
<dbReference type="SUPFAM" id="SSF51182">
    <property type="entry name" value="RmlC-like cupins"/>
    <property type="match status" value="1"/>
</dbReference>
<dbReference type="AlphaFoldDB" id="A0A370S353"/>
<dbReference type="InterPro" id="IPR011051">
    <property type="entry name" value="RmlC_Cupin_sf"/>
</dbReference>
<dbReference type="Proteomes" id="UP000255365">
    <property type="component" value="Unassembled WGS sequence"/>
</dbReference>
<feature type="domain" description="Cupin type-2" evidence="2">
    <location>
        <begin position="78"/>
        <end position="139"/>
    </location>
</feature>
<feature type="chain" id="PRO_5016910669" description="Cupin type-2 domain-containing protein" evidence="1">
    <location>
        <begin position="21"/>
        <end position="163"/>
    </location>
</feature>
<keyword evidence="1" id="KW-0732">Signal</keyword>
<evidence type="ECO:0000313" key="4">
    <source>
        <dbReference type="Proteomes" id="UP000255365"/>
    </source>
</evidence>
<comment type="caution">
    <text evidence="3">The sequence shown here is derived from an EMBL/GenBank/DDBJ whole genome shotgun (WGS) entry which is preliminary data.</text>
</comment>
<dbReference type="InterPro" id="IPR014710">
    <property type="entry name" value="RmlC-like_jellyroll"/>
</dbReference>
<evidence type="ECO:0000256" key="1">
    <source>
        <dbReference type="SAM" id="SignalP"/>
    </source>
</evidence>
<organism evidence="3 4">
    <name type="scientific">Pseudomonas jessenii</name>
    <dbReference type="NCBI Taxonomy" id="77298"/>
    <lineage>
        <taxon>Bacteria</taxon>
        <taxon>Pseudomonadati</taxon>
        <taxon>Pseudomonadota</taxon>
        <taxon>Gammaproteobacteria</taxon>
        <taxon>Pseudomonadales</taxon>
        <taxon>Pseudomonadaceae</taxon>
        <taxon>Pseudomonas</taxon>
    </lineage>
</organism>
<dbReference type="RefSeq" id="WP_042559172.1">
    <property type="nucleotide sequence ID" value="NZ_QRAV01000020.1"/>
</dbReference>
<protein>
    <recommendedName>
        <fullName evidence="2">Cupin type-2 domain-containing protein</fullName>
    </recommendedName>
</protein>
<accession>A0A370S353</accession>
<dbReference type="Gene3D" id="2.60.120.10">
    <property type="entry name" value="Jelly Rolls"/>
    <property type="match status" value="1"/>
</dbReference>
<sequence length="163" mass="18051">MKKTITAVLLSTLMVGNAVSAETNTNITEAPGRGKLPLLSPYRHTLPDLYNFDKAPVEQTLPGVTRQVIHGSQSTLARWVFAKGAIVPLHHQPHEQVTWIVSGAVEVFSQGKRYTVRAGEVIIFPPNVPHEFHALEEGTVNVDFFTPPRQDWIDGNGSYNKLK</sequence>
<gene>
    <name evidence="3" type="ORF">DEU51_1203</name>
</gene>
<dbReference type="InterPro" id="IPR052535">
    <property type="entry name" value="Bacilysin_H2HPP_isomerase"/>
</dbReference>
<dbReference type="EMBL" id="QRAV01000020">
    <property type="protein sequence ID" value="RDL14183.1"/>
    <property type="molecule type" value="Genomic_DNA"/>
</dbReference>
<dbReference type="InterPro" id="IPR013096">
    <property type="entry name" value="Cupin_2"/>
</dbReference>